<dbReference type="EMBL" id="PFNN01000011">
    <property type="protein sequence ID" value="PIZ46264.1"/>
    <property type="molecule type" value="Genomic_DNA"/>
</dbReference>
<comment type="caution">
    <text evidence="1">The sequence shown here is derived from an EMBL/GenBank/DDBJ whole genome shotgun (WGS) entry which is preliminary data.</text>
</comment>
<reference evidence="2" key="1">
    <citation type="submission" date="2017-09" db="EMBL/GenBank/DDBJ databases">
        <title>Depth-based differentiation of microbial function through sediment-hosted aquifers and enrichment of novel symbionts in the deep terrestrial subsurface.</title>
        <authorList>
            <person name="Probst A.J."/>
            <person name="Ladd B."/>
            <person name="Jarett J.K."/>
            <person name="Geller-Mcgrath D.E."/>
            <person name="Sieber C.M.K."/>
            <person name="Emerson J.B."/>
            <person name="Anantharaman K."/>
            <person name="Thomas B.C."/>
            <person name="Malmstrom R."/>
            <person name="Stieglmeier M."/>
            <person name="Klingl A."/>
            <person name="Woyke T."/>
            <person name="Ryan C.M."/>
            <person name="Banfield J.F."/>
        </authorList>
    </citation>
    <scope>NUCLEOTIDE SEQUENCE [LARGE SCALE GENOMIC DNA]</scope>
</reference>
<name>A0A2M7TIN9_9BACT</name>
<evidence type="ECO:0000313" key="1">
    <source>
        <dbReference type="EMBL" id="PIZ46264.1"/>
    </source>
</evidence>
<dbReference type="AlphaFoldDB" id="A0A2M7TIN9"/>
<dbReference type="InterPro" id="IPR043731">
    <property type="entry name" value="DUF5674"/>
</dbReference>
<organism evidence="1 2">
    <name type="scientific">Candidatus Woesebacteria bacterium CG_4_10_14_0_2_um_filter_44_9</name>
    <dbReference type="NCBI Taxonomy" id="1975055"/>
    <lineage>
        <taxon>Bacteria</taxon>
        <taxon>Candidatus Woeseibacteriota</taxon>
    </lineage>
</organism>
<dbReference type="Pfam" id="PF18924">
    <property type="entry name" value="DUF5674"/>
    <property type="match status" value="1"/>
</dbReference>
<dbReference type="Proteomes" id="UP000231727">
    <property type="component" value="Unassembled WGS sequence"/>
</dbReference>
<gene>
    <name evidence="1" type="ORF">COY30_00505</name>
</gene>
<sequence>MVLMITKKASVKELEKLTKHFSGYIKVVVDIEKEILAGGVDRHFEEEKSLLETGSKQENLWGGGYDLKTKEIDYNSIINLRPKQNNPSRDILDAGIRNKFAKIIKQLLS</sequence>
<accession>A0A2M7TIN9</accession>
<proteinExistence type="predicted"/>
<protein>
    <submittedName>
        <fullName evidence="1">Uncharacterized protein</fullName>
    </submittedName>
</protein>
<evidence type="ECO:0000313" key="2">
    <source>
        <dbReference type="Proteomes" id="UP000231727"/>
    </source>
</evidence>